<keyword evidence="1" id="KW-1133">Transmembrane helix</keyword>
<organism evidence="3">
    <name type="scientific">viral metagenome</name>
    <dbReference type="NCBI Taxonomy" id="1070528"/>
    <lineage>
        <taxon>unclassified sequences</taxon>
        <taxon>metagenomes</taxon>
        <taxon>organismal metagenomes</taxon>
    </lineage>
</organism>
<name>A0A6M3LGP7_9ZZZZ</name>
<dbReference type="EMBL" id="MT143230">
    <property type="protein sequence ID" value="QJA94417.1"/>
    <property type="molecule type" value="Genomic_DNA"/>
</dbReference>
<gene>
    <name evidence="2" type="ORF">MM415A00984_0015</name>
    <name evidence="3" type="ORF">MM415B03861_0005</name>
</gene>
<sequence length="73" mass="8576">MFNREELQDRVNKIMRRPYIKDTDLYGIYLILLILPLSGGNLSQVLSELTNMIEQDIDLMVKHGQWAIERSPE</sequence>
<dbReference type="EMBL" id="MT142354">
    <property type="protein sequence ID" value="QJA78800.1"/>
    <property type="molecule type" value="Genomic_DNA"/>
</dbReference>
<dbReference type="AlphaFoldDB" id="A0A6M3LGP7"/>
<keyword evidence="1" id="KW-0472">Membrane</keyword>
<protein>
    <submittedName>
        <fullName evidence="3">Uncharacterized protein</fullName>
    </submittedName>
</protein>
<evidence type="ECO:0000313" key="3">
    <source>
        <dbReference type="EMBL" id="QJA94417.1"/>
    </source>
</evidence>
<accession>A0A6M3LGP7</accession>
<proteinExistence type="predicted"/>
<keyword evidence="1" id="KW-0812">Transmembrane</keyword>
<reference evidence="3" key="1">
    <citation type="submission" date="2020-03" db="EMBL/GenBank/DDBJ databases">
        <title>The deep terrestrial virosphere.</title>
        <authorList>
            <person name="Holmfeldt K."/>
            <person name="Nilsson E."/>
            <person name="Simone D."/>
            <person name="Lopez-Fernandez M."/>
            <person name="Wu X."/>
            <person name="de Brujin I."/>
            <person name="Lundin D."/>
            <person name="Andersson A."/>
            <person name="Bertilsson S."/>
            <person name="Dopson M."/>
        </authorList>
    </citation>
    <scope>NUCLEOTIDE SEQUENCE</scope>
    <source>
        <strain evidence="2">MM415A00984</strain>
        <strain evidence="3">MM415B03861</strain>
    </source>
</reference>
<feature type="transmembrane region" description="Helical" evidence="1">
    <location>
        <begin position="25"/>
        <end position="42"/>
    </location>
</feature>
<evidence type="ECO:0000313" key="2">
    <source>
        <dbReference type="EMBL" id="QJA78800.1"/>
    </source>
</evidence>
<evidence type="ECO:0000256" key="1">
    <source>
        <dbReference type="SAM" id="Phobius"/>
    </source>
</evidence>